<evidence type="ECO:0000313" key="2">
    <source>
        <dbReference type="Proteomes" id="UP000478052"/>
    </source>
</evidence>
<accession>A0A6G0ZPY9</accession>
<gene>
    <name evidence="1" type="ORF">FWK35_00001347</name>
</gene>
<dbReference type="Proteomes" id="UP000478052">
    <property type="component" value="Unassembled WGS sequence"/>
</dbReference>
<dbReference type="AlphaFoldDB" id="A0A6G0ZPY9"/>
<protein>
    <submittedName>
        <fullName evidence="1">Uncharacterized protein</fullName>
    </submittedName>
</protein>
<sequence>MSWYSASSVDTIYHTSVLYTKMSLLYYYASIVAIPPSYNRGGSLGSPPDQYLCNDGLVTVTTTGAGFYISSVSVPVITAAAAAPVSSTVFLFGFQCACTITIHRIMNNNKDHYFRSVSTFITPLPPKEK</sequence>
<organism evidence="1 2">
    <name type="scientific">Aphis craccivora</name>
    <name type="common">Cowpea aphid</name>
    <dbReference type="NCBI Taxonomy" id="307492"/>
    <lineage>
        <taxon>Eukaryota</taxon>
        <taxon>Metazoa</taxon>
        <taxon>Ecdysozoa</taxon>
        <taxon>Arthropoda</taxon>
        <taxon>Hexapoda</taxon>
        <taxon>Insecta</taxon>
        <taxon>Pterygota</taxon>
        <taxon>Neoptera</taxon>
        <taxon>Paraneoptera</taxon>
        <taxon>Hemiptera</taxon>
        <taxon>Sternorrhyncha</taxon>
        <taxon>Aphidomorpha</taxon>
        <taxon>Aphidoidea</taxon>
        <taxon>Aphididae</taxon>
        <taxon>Aphidini</taxon>
        <taxon>Aphis</taxon>
        <taxon>Aphis</taxon>
    </lineage>
</organism>
<keyword evidence="2" id="KW-1185">Reference proteome</keyword>
<evidence type="ECO:0000313" key="1">
    <source>
        <dbReference type="EMBL" id="KAF0773599.1"/>
    </source>
</evidence>
<name>A0A6G0ZPY9_APHCR</name>
<proteinExistence type="predicted"/>
<dbReference type="EMBL" id="VUJU01000046">
    <property type="protein sequence ID" value="KAF0773599.1"/>
    <property type="molecule type" value="Genomic_DNA"/>
</dbReference>
<reference evidence="1 2" key="1">
    <citation type="submission" date="2019-08" db="EMBL/GenBank/DDBJ databases">
        <title>Whole genome of Aphis craccivora.</title>
        <authorList>
            <person name="Voronova N.V."/>
            <person name="Shulinski R.S."/>
            <person name="Bandarenka Y.V."/>
            <person name="Zhorov D.G."/>
            <person name="Warner D."/>
        </authorList>
    </citation>
    <scope>NUCLEOTIDE SEQUENCE [LARGE SCALE GENOMIC DNA]</scope>
    <source>
        <strain evidence="1">180601</strain>
        <tissue evidence="1">Whole Body</tissue>
    </source>
</reference>
<comment type="caution">
    <text evidence="1">The sequence shown here is derived from an EMBL/GenBank/DDBJ whole genome shotgun (WGS) entry which is preliminary data.</text>
</comment>